<reference evidence="2" key="1">
    <citation type="submission" date="2022-10" db="EMBL/GenBank/DDBJ databases">
        <title>Two novel species of Flavobacterium.</title>
        <authorList>
            <person name="Liu Q."/>
            <person name="Xin Y.-H."/>
        </authorList>
    </citation>
    <scope>NUCLEOTIDE SEQUENCE</scope>
    <source>
        <strain evidence="2">LS1R47</strain>
    </source>
</reference>
<dbReference type="AlphaFoldDB" id="A0A9X3C9W4"/>
<name>A0A9X3C9W4_9FLAO</name>
<dbReference type="RefSeq" id="WP_264288440.1">
    <property type="nucleotide sequence ID" value="NZ_JAOZEV010000019.1"/>
</dbReference>
<dbReference type="EMBL" id="JAOZEV010000019">
    <property type="protein sequence ID" value="MCV9934257.1"/>
    <property type="molecule type" value="Genomic_DNA"/>
</dbReference>
<proteinExistence type="predicted"/>
<dbReference type="Proteomes" id="UP001151133">
    <property type="component" value="Unassembled WGS sequence"/>
</dbReference>
<evidence type="ECO:0000313" key="3">
    <source>
        <dbReference type="Proteomes" id="UP001151133"/>
    </source>
</evidence>
<feature type="transmembrane region" description="Helical" evidence="1">
    <location>
        <begin position="6"/>
        <end position="22"/>
    </location>
</feature>
<organism evidence="2 3">
    <name type="scientific">Flavobacterium frigoritolerans</name>
    <dbReference type="NCBI Taxonomy" id="2987686"/>
    <lineage>
        <taxon>Bacteria</taxon>
        <taxon>Pseudomonadati</taxon>
        <taxon>Bacteroidota</taxon>
        <taxon>Flavobacteriia</taxon>
        <taxon>Flavobacteriales</taxon>
        <taxon>Flavobacteriaceae</taxon>
        <taxon>Flavobacterium</taxon>
    </lineage>
</organism>
<comment type="caution">
    <text evidence="2">The sequence shown here is derived from an EMBL/GenBank/DDBJ whole genome shotgun (WGS) entry which is preliminary data.</text>
</comment>
<feature type="transmembrane region" description="Helical" evidence="1">
    <location>
        <begin position="34"/>
        <end position="55"/>
    </location>
</feature>
<evidence type="ECO:0000313" key="2">
    <source>
        <dbReference type="EMBL" id="MCV9934257.1"/>
    </source>
</evidence>
<protein>
    <submittedName>
        <fullName evidence="2">Uncharacterized protein</fullName>
    </submittedName>
</protein>
<gene>
    <name evidence="2" type="ORF">OIU80_18415</name>
</gene>
<keyword evidence="3" id="KW-1185">Reference proteome</keyword>
<evidence type="ECO:0000256" key="1">
    <source>
        <dbReference type="SAM" id="Phobius"/>
    </source>
</evidence>
<keyword evidence="1" id="KW-1133">Transmembrane helix</keyword>
<sequence>MIFPIIIAVVQLVSFGHLYYIHKHGSGQFPADFIELNILAICNIGVLILAYFFYFKVDVKLSIWLVPILLSAITIALLIVLYIIMWIN</sequence>
<keyword evidence="1" id="KW-0472">Membrane</keyword>
<feature type="transmembrane region" description="Helical" evidence="1">
    <location>
        <begin position="61"/>
        <end position="87"/>
    </location>
</feature>
<accession>A0A9X3C9W4</accession>
<keyword evidence="1" id="KW-0812">Transmembrane</keyword>